<evidence type="ECO:0000256" key="1">
    <source>
        <dbReference type="ARBA" id="ARBA00022737"/>
    </source>
</evidence>
<reference evidence="4 5" key="1">
    <citation type="submission" date="2024-09" db="EMBL/GenBank/DDBJ databases">
        <authorList>
            <person name="Sun Q."/>
            <person name="Mori K."/>
        </authorList>
    </citation>
    <scope>NUCLEOTIDE SEQUENCE [LARGE SCALE GENOMIC DNA]</scope>
    <source>
        <strain evidence="4 5">NCAIM B.02301</strain>
    </source>
</reference>
<protein>
    <recommendedName>
        <fullName evidence="3">Teneurin-like YD-shell domain-containing protein</fullName>
    </recommendedName>
</protein>
<proteinExistence type="predicted"/>
<keyword evidence="1" id="KW-0677">Repeat</keyword>
<feature type="compositionally biased region" description="Polar residues" evidence="2">
    <location>
        <begin position="108"/>
        <end position="124"/>
    </location>
</feature>
<dbReference type="EMBL" id="JBHLTR010000115">
    <property type="protein sequence ID" value="MFC0562165.1"/>
    <property type="molecule type" value="Genomic_DNA"/>
</dbReference>
<dbReference type="InterPro" id="IPR006530">
    <property type="entry name" value="YD"/>
</dbReference>
<comment type="caution">
    <text evidence="4">The sequence shown here is derived from an EMBL/GenBank/DDBJ whole genome shotgun (WGS) entry which is preliminary data.</text>
</comment>
<evidence type="ECO:0000313" key="4">
    <source>
        <dbReference type="EMBL" id="MFC0562165.1"/>
    </source>
</evidence>
<gene>
    <name evidence="4" type="ORF">ACFFH4_25295</name>
</gene>
<feature type="domain" description="Teneurin-like YD-shell" evidence="3">
    <location>
        <begin position="271"/>
        <end position="413"/>
    </location>
</feature>
<dbReference type="PANTHER" id="PTHR32305:SF17">
    <property type="entry name" value="TRNA NUCLEASE WAPA"/>
    <property type="match status" value="1"/>
</dbReference>
<dbReference type="PANTHER" id="PTHR32305">
    <property type="match status" value="1"/>
</dbReference>
<dbReference type="Pfam" id="PF05593">
    <property type="entry name" value="RHS_repeat"/>
    <property type="match status" value="2"/>
</dbReference>
<evidence type="ECO:0000256" key="2">
    <source>
        <dbReference type="SAM" id="MobiDB-lite"/>
    </source>
</evidence>
<dbReference type="Proteomes" id="UP001589833">
    <property type="component" value="Unassembled WGS sequence"/>
</dbReference>
<dbReference type="InterPro" id="IPR031325">
    <property type="entry name" value="RHS_repeat"/>
</dbReference>
<dbReference type="InterPro" id="IPR050708">
    <property type="entry name" value="T6SS_VgrG/RHS"/>
</dbReference>
<keyword evidence="5" id="KW-1185">Reference proteome</keyword>
<sequence>MRKKLAIQQRRNQTTAIQFELSHFNDAGEAMTSAYGRFALGTHEWQKAVATVNPAQPIKEVSIQLRFDGDNIGTVWFDSVRLQEGRIINRATYDSLFNYQTRSTDPAGNATNYQYDTRGNQTKITDPKGQATDYTYDLNNQLKTVTLPVYDVKVQYEYDENGNTAEKRVGSKTDENKIYTRTTYLYDDAQQLKEQRWHTGVKQLITSYTYNARGDLQSTTYPSGNKVTTLYDSADRPTGVTHQKNGEPSEKIYEFTLDANGNRTEQTYLQKFASRTDLKGTTTFTYDALNQITSETVPHTNKTIVYTYDPRGNRTKTVISKNGTTLKTINHNFNDLNQLTDIQDGTTMTKWNYDDNGNLLDDGRFLYEWDADNRLRFVKIKGTNADIAQYWYDEADRRIRKDVGGTVTNYVYEGDSLNVLYETLRLVKSRPIIRTIRMDNFWPTEGSTRYYYHYNARQFR</sequence>
<evidence type="ECO:0000313" key="5">
    <source>
        <dbReference type="Proteomes" id="UP001589833"/>
    </source>
</evidence>
<dbReference type="InterPro" id="IPR056823">
    <property type="entry name" value="TEN-like_YD-shell"/>
</dbReference>
<name>A0ABV6NN37_9BACI</name>
<accession>A0ABV6NN37</accession>
<dbReference type="RefSeq" id="WP_390187649.1">
    <property type="nucleotide sequence ID" value="NZ_JBHLTR010000115.1"/>
</dbReference>
<organism evidence="4 5">
    <name type="scientific">Halalkalibacter alkalisediminis</name>
    <dbReference type="NCBI Taxonomy" id="935616"/>
    <lineage>
        <taxon>Bacteria</taxon>
        <taxon>Bacillati</taxon>
        <taxon>Bacillota</taxon>
        <taxon>Bacilli</taxon>
        <taxon>Bacillales</taxon>
        <taxon>Bacillaceae</taxon>
        <taxon>Halalkalibacter</taxon>
    </lineage>
</organism>
<dbReference type="NCBIfam" id="TIGR01643">
    <property type="entry name" value="YD_repeat_2x"/>
    <property type="match status" value="3"/>
</dbReference>
<evidence type="ECO:0000259" key="3">
    <source>
        <dbReference type="Pfam" id="PF25023"/>
    </source>
</evidence>
<feature type="region of interest" description="Disordered" evidence="2">
    <location>
        <begin position="108"/>
        <end position="128"/>
    </location>
</feature>
<dbReference type="Gene3D" id="2.180.10.10">
    <property type="entry name" value="RHS repeat-associated core"/>
    <property type="match status" value="1"/>
</dbReference>
<dbReference type="Pfam" id="PF25023">
    <property type="entry name" value="TEN_YD-shell"/>
    <property type="match status" value="1"/>
</dbReference>